<organism evidence="6 7">
    <name type="scientific">Pyrenophora seminiperda CCB06</name>
    <dbReference type="NCBI Taxonomy" id="1302712"/>
    <lineage>
        <taxon>Eukaryota</taxon>
        <taxon>Fungi</taxon>
        <taxon>Dikarya</taxon>
        <taxon>Ascomycota</taxon>
        <taxon>Pezizomycotina</taxon>
        <taxon>Dothideomycetes</taxon>
        <taxon>Pleosporomycetidae</taxon>
        <taxon>Pleosporales</taxon>
        <taxon>Pleosporineae</taxon>
        <taxon>Pleosporaceae</taxon>
        <taxon>Pyrenophora</taxon>
    </lineage>
</organism>
<dbReference type="GO" id="GO:0005096">
    <property type="term" value="F:GTPase activator activity"/>
    <property type="evidence" value="ECO:0007669"/>
    <property type="project" value="UniProtKB-KW"/>
</dbReference>
<evidence type="ECO:0000256" key="2">
    <source>
        <dbReference type="SAM" id="Coils"/>
    </source>
</evidence>
<evidence type="ECO:0000256" key="1">
    <source>
        <dbReference type="ARBA" id="ARBA00022468"/>
    </source>
</evidence>
<dbReference type="Gene3D" id="1.10.472.80">
    <property type="entry name" value="Ypt/Rab-GAP domain of gyp1p, domain 3"/>
    <property type="match status" value="1"/>
</dbReference>
<proteinExistence type="predicted"/>
<evidence type="ECO:0000256" key="3">
    <source>
        <dbReference type="SAM" id="MobiDB-lite"/>
    </source>
</evidence>
<name>A0A3M7M6N1_9PLEO</name>
<feature type="transmembrane region" description="Helical" evidence="4">
    <location>
        <begin position="313"/>
        <end position="334"/>
    </location>
</feature>
<dbReference type="PROSITE" id="PS50086">
    <property type="entry name" value="TBC_RABGAP"/>
    <property type="match status" value="1"/>
</dbReference>
<feature type="compositionally biased region" description="Basic and acidic residues" evidence="3">
    <location>
        <begin position="31"/>
        <end position="42"/>
    </location>
</feature>
<feature type="region of interest" description="Disordered" evidence="3">
    <location>
        <begin position="18"/>
        <end position="53"/>
    </location>
</feature>
<dbReference type="InterPro" id="IPR000195">
    <property type="entry name" value="Rab-GAP-TBC_dom"/>
</dbReference>
<dbReference type="InterPro" id="IPR045913">
    <property type="entry name" value="TBC20/Gyp8-like"/>
</dbReference>
<feature type="domain" description="Rab-GAP TBC" evidence="5">
    <location>
        <begin position="116"/>
        <end position="321"/>
    </location>
</feature>
<dbReference type="PANTHER" id="PTHR20913">
    <property type="entry name" value="TBC1 DOMAIN FAMILY MEMBER 20/GTPASE"/>
    <property type="match status" value="1"/>
</dbReference>
<dbReference type="SUPFAM" id="SSF47923">
    <property type="entry name" value="Ypt/Rab-GAP domain of gyp1p"/>
    <property type="match status" value="2"/>
</dbReference>
<keyword evidence="1" id="KW-0343">GTPase activation</keyword>
<keyword evidence="4" id="KW-0812">Transmembrane</keyword>
<dbReference type="SMART" id="SM00164">
    <property type="entry name" value="TBC"/>
    <property type="match status" value="1"/>
</dbReference>
<evidence type="ECO:0000256" key="4">
    <source>
        <dbReference type="SAM" id="Phobius"/>
    </source>
</evidence>
<keyword evidence="4" id="KW-1133">Transmembrane helix</keyword>
<keyword evidence="2" id="KW-0175">Coiled coil</keyword>
<keyword evidence="4" id="KW-0472">Membrane</keyword>
<protein>
    <submittedName>
        <fullName evidence="6">Gtpase-activating gyp10</fullName>
    </submittedName>
</protein>
<dbReference type="EMBL" id="KE747824">
    <property type="protein sequence ID" value="RMZ70135.1"/>
    <property type="molecule type" value="Genomic_DNA"/>
</dbReference>
<dbReference type="Pfam" id="PF00566">
    <property type="entry name" value="RabGAP-TBC"/>
    <property type="match status" value="1"/>
</dbReference>
<feature type="compositionally biased region" description="Low complexity" evidence="3">
    <location>
        <begin position="43"/>
        <end position="53"/>
    </location>
</feature>
<dbReference type="Proteomes" id="UP000265663">
    <property type="component" value="Unassembled WGS sequence"/>
</dbReference>
<sequence length="493" mass="55227">MHIYNWWWGAKHLGCSSKARPLSRPGGTSDSRQEEAGTRPRDAASVMASPTSSASVSRSVSSASLAERHASSPAAAAAAAAALSGAEKEKETLVGAAIDDADVDALVRLATSASGLVSDSLRRTAWPLLLGCSAREDLRKEPWADLPEHKDEHQVSLDVNRAFVHYPKKGMQHYTQSANYHGPLYLLTASDSEKQLDRRKQELSRVIIHVLRRHPALCYFQGYHDIVQVFLLVLGPEDAPAAVARLSLLRIRDFMLSSLEPAIAQLELLRPILRAADPSLYHHLRGSQPTFALAGTMTMFAHNIENYKDITRLFDFFLAGHAAMPIYFFAAVVLSKREKLLAEDDEDMLYVTLGRLPTPFDVEFLIARTVELYERLPPASLDGYEWWWISSSSVLKSSATSSRLRRLTLEDGERLFAKQERDLQREQARKRALKEIQYLKLRLWYYRRYGAVSLAIVVGAYALWLGRNGDTNKPHLIFSSLGCFVWRYLGGST</sequence>
<reference evidence="6 7" key="1">
    <citation type="journal article" date="2014" name="PLoS ONE">
        <title>De novo Genome Assembly of the Fungal Plant Pathogen Pyrenophora semeniperda.</title>
        <authorList>
            <person name="Soliai M.M."/>
            <person name="Meyer S.E."/>
            <person name="Udall J.A."/>
            <person name="Elzinga D.E."/>
            <person name="Hermansen R.A."/>
            <person name="Bodily P.M."/>
            <person name="Hart A.A."/>
            <person name="Coleman C.E."/>
        </authorList>
    </citation>
    <scope>NUCLEOTIDE SEQUENCE [LARGE SCALE GENOMIC DNA]</scope>
    <source>
        <strain evidence="6 7">CCB06</strain>
        <tissue evidence="6">Mycelium</tissue>
    </source>
</reference>
<dbReference type="OrthoDB" id="206700at2759"/>
<dbReference type="AlphaFoldDB" id="A0A3M7M6N1"/>
<evidence type="ECO:0000313" key="6">
    <source>
        <dbReference type="EMBL" id="RMZ70135.1"/>
    </source>
</evidence>
<gene>
    <name evidence="6" type="ORF">GMOD_00000192</name>
</gene>
<dbReference type="GO" id="GO:0005789">
    <property type="term" value="C:endoplasmic reticulum membrane"/>
    <property type="evidence" value="ECO:0007669"/>
    <property type="project" value="TreeGrafter"/>
</dbReference>
<feature type="coiled-coil region" evidence="2">
    <location>
        <begin position="409"/>
        <end position="436"/>
    </location>
</feature>
<dbReference type="GO" id="GO:0006888">
    <property type="term" value="P:endoplasmic reticulum to Golgi vesicle-mediated transport"/>
    <property type="evidence" value="ECO:0007669"/>
    <property type="project" value="TreeGrafter"/>
</dbReference>
<dbReference type="PANTHER" id="PTHR20913:SF7">
    <property type="entry name" value="RE60063P"/>
    <property type="match status" value="1"/>
</dbReference>
<evidence type="ECO:0000259" key="5">
    <source>
        <dbReference type="PROSITE" id="PS50086"/>
    </source>
</evidence>
<keyword evidence="7" id="KW-1185">Reference proteome</keyword>
<dbReference type="InterPro" id="IPR035969">
    <property type="entry name" value="Rab-GAP_TBC_sf"/>
</dbReference>
<evidence type="ECO:0000313" key="7">
    <source>
        <dbReference type="Proteomes" id="UP000265663"/>
    </source>
</evidence>
<feature type="transmembrane region" description="Helical" evidence="4">
    <location>
        <begin position="449"/>
        <end position="466"/>
    </location>
</feature>
<accession>A0A3M7M6N1</accession>
<dbReference type="Gene3D" id="1.10.8.1310">
    <property type="match status" value="1"/>
</dbReference>